<dbReference type="SMART" id="SM00387">
    <property type="entry name" value="HATPase_c"/>
    <property type="match status" value="1"/>
</dbReference>
<dbReference type="SMART" id="SM00091">
    <property type="entry name" value="PAS"/>
    <property type="match status" value="1"/>
</dbReference>
<gene>
    <name evidence="10" type="ORF">GCM10009039_22400</name>
</gene>
<dbReference type="PANTHER" id="PTHR44936:SF10">
    <property type="entry name" value="SENSOR PROTEIN RSTB"/>
    <property type="match status" value="1"/>
</dbReference>
<reference evidence="10" key="1">
    <citation type="journal article" date="2014" name="Int. J. Syst. Evol. Microbiol.">
        <title>Complete genome sequence of Corynebacterium casei LMG S-19264T (=DSM 44701T), isolated from a smear-ripened cheese.</title>
        <authorList>
            <consortium name="US DOE Joint Genome Institute (JGI-PGF)"/>
            <person name="Walter F."/>
            <person name="Albersmeier A."/>
            <person name="Kalinowski J."/>
            <person name="Ruckert C."/>
        </authorList>
    </citation>
    <scope>NUCLEOTIDE SEQUENCE</scope>
    <source>
        <strain evidence="10">JCM 19596</strain>
    </source>
</reference>
<dbReference type="InterPro" id="IPR000014">
    <property type="entry name" value="PAS"/>
</dbReference>
<dbReference type="InterPro" id="IPR035965">
    <property type="entry name" value="PAS-like_dom_sf"/>
</dbReference>
<dbReference type="CDD" id="cd00130">
    <property type="entry name" value="PAS"/>
    <property type="match status" value="1"/>
</dbReference>
<feature type="transmembrane region" description="Helical" evidence="7">
    <location>
        <begin position="38"/>
        <end position="59"/>
    </location>
</feature>
<dbReference type="Gene3D" id="3.30.565.10">
    <property type="entry name" value="Histidine kinase-like ATPase, C-terminal domain"/>
    <property type="match status" value="1"/>
</dbReference>
<keyword evidence="7" id="KW-1133">Transmembrane helix</keyword>
<feature type="transmembrane region" description="Helical" evidence="7">
    <location>
        <begin position="65"/>
        <end position="86"/>
    </location>
</feature>
<evidence type="ECO:0000256" key="6">
    <source>
        <dbReference type="ARBA" id="ARBA00022840"/>
    </source>
</evidence>
<sequence length="552" mass="59348">MPPGILLLVALFASIAVGTTATFLAWRERPEPGALPLAGLLAGQSWWSTCLVFQVQAATLDAKLLWLHLSWVGIAAIPVAWLLFALEYTGHDEYTSPRVVALVSVVPAVTAVLALTGNYHTLLYTDVSVVQQGELTRLARTPGVWYWVAGGYTYILGLLGVIPLLGLVTSDATTFRGQSAALLVGLVVPWATNALYLAGVLPTGGLDPTPIAFAISGVTYLGALTRFRLLGTSPAPNKRARRVVFDRMQAGAIVVDNHDYVVDMNDSAAALLGVNPREALGTPAAALLADYDRIPERGSLQGYLTIDGQAYDVTVTSIENARGSGIGRVVTFHDVSQYLRQQERLKVLNRALRHNVRTETNLIHGYVDRLDGDPEDRQTVKDHVFRIAEISDKAREAIDVFDEARDGRDAASLDALLASAVATVRDDHPDVAVEYETPDDDAPVAVILDTAFTNVVENAAEHNTSDHPCVRVTAECDGDWVHVRVADNGPGIDDYERAVLEEGDETPLRHGSGLGLWIAKWGIDIAGGDVAFTEGDDGGAVVTIDVPVMERP</sequence>
<dbReference type="GO" id="GO:0004673">
    <property type="term" value="F:protein histidine kinase activity"/>
    <property type="evidence" value="ECO:0007669"/>
    <property type="project" value="UniProtKB-EC"/>
</dbReference>
<dbReference type="InterPro" id="IPR036890">
    <property type="entry name" value="HATPase_C_sf"/>
</dbReference>
<evidence type="ECO:0000256" key="3">
    <source>
        <dbReference type="ARBA" id="ARBA00022679"/>
    </source>
</evidence>
<organism evidence="10 11">
    <name type="scientific">Halocalculus aciditolerans</name>
    <dbReference type="NCBI Taxonomy" id="1383812"/>
    <lineage>
        <taxon>Archaea</taxon>
        <taxon>Methanobacteriati</taxon>
        <taxon>Methanobacteriota</taxon>
        <taxon>Stenosarchaea group</taxon>
        <taxon>Halobacteria</taxon>
        <taxon>Halobacteriales</taxon>
        <taxon>Halobacteriaceae</taxon>
        <taxon>Halocalculus</taxon>
    </lineage>
</organism>
<evidence type="ECO:0000256" key="7">
    <source>
        <dbReference type="SAM" id="Phobius"/>
    </source>
</evidence>
<dbReference type="InterPro" id="IPR005467">
    <property type="entry name" value="His_kinase_dom"/>
</dbReference>
<dbReference type="GO" id="GO:0005524">
    <property type="term" value="F:ATP binding"/>
    <property type="evidence" value="ECO:0007669"/>
    <property type="project" value="UniProtKB-KW"/>
</dbReference>
<dbReference type="PANTHER" id="PTHR44936">
    <property type="entry name" value="SENSOR PROTEIN CREC"/>
    <property type="match status" value="1"/>
</dbReference>
<dbReference type="SUPFAM" id="SSF55874">
    <property type="entry name" value="ATPase domain of HSP90 chaperone/DNA topoisomerase II/histidine kinase"/>
    <property type="match status" value="1"/>
</dbReference>
<feature type="domain" description="PAS" evidence="9">
    <location>
        <begin position="237"/>
        <end position="281"/>
    </location>
</feature>
<protein>
    <recommendedName>
        <fullName evidence="2">histidine kinase</fullName>
        <ecNumber evidence="2">2.7.13.3</ecNumber>
    </recommendedName>
</protein>
<name>A0A830FDC7_9EURY</name>
<dbReference type="Gene3D" id="3.30.450.20">
    <property type="entry name" value="PAS domain"/>
    <property type="match status" value="1"/>
</dbReference>
<keyword evidence="7" id="KW-0472">Membrane</keyword>
<evidence type="ECO:0000256" key="5">
    <source>
        <dbReference type="ARBA" id="ARBA00022777"/>
    </source>
</evidence>
<dbReference type="EMBL" id="BMPG01000003">
    <property type="protein sequence ID" value="GGL64099.1"/>
    <property type="molecule type" value="Genomic_DNA"/>
</dbReference>
<feature type="transmembrane region" description="Helical" evidence="7">
    <location>
        <begin position="98"/>
        <end position="119"/>
    </location>
</feature>
<dbReference type="EC" id="2.7.13.3" evidence="2"/>
<evidence type="ECO:0000313" key="11">
    <source>
        <dbReference type="Proteomes" id="UP000607197"/>
    </source>
</evidence>
<dbReference type="Proteomes" id="UP000607197">
    <property type="component" value="Unassembled WGS sequence"/>
</dbReference>
<evidence type="ECO:0000313" key="10">
    <source>
        <dbReference type="EMBL" id="GGL64099.1"/>
    </source>
</evidence>
<dbReference type="SUPFAM" id="SSF55785">
    <property type="entry name" value="PYP-like sensor domain (PAS domain)"/>
    <property type="match status" value="1"/>
</dbReference>
<evidence type="ECO:0000259" key="9">
    <source>
        <dbReference type="PROSITE" id="PS50112"/>
    </source>
</evidence>
<feature type="transmembrane region" description="Helical" evidence="7">
    <location>
        <begin position="144"/>
        <end position="168"/>
    </location>
</feature>
<feature type="transmembrane region" description="Helical" evidence="7">
    <location>
        <begin position="211"/>
        <end position="229"/>
    </location>
</feature>
<comment type="catalytic activity">
    <reaction evidence="1">
        <text>ATP + protein L-histidine = ADP + protein N-phospho-L-histidine.</text>
        <dbReference type="EC" id="2.7.13.3"/>
    </reaction>
</comment>
<evidence type="ECO:0000256" key="2">
    <source>
        <dbReference type="ARBA" id="ARBA00012438"/>
    </source>
</evidence>
<keyword evidence="3" id="KW-0808">Transferase</keyword>
<keyword evidence="5 10" id="KW-0418">Kinase</keyword>
<dbReference type="Pfam" id="PF02518">
    <property type="entry name" value="HATPase_c"/>
    <property type="match status" value="1"/>
</dbReference>
<accession>A0A830FDC7</accession>
<dbReference type="PROSITE" id="PS50112">
    <property type="entry name" value="PAS"/>
    <property type="match status" value="1"/>
</dbReference>
<reference evidence="10" key="2">
    <citation type="submission" date="2020-09" db="EMBL/GenBank/DDBJ databases">
        <authorList>
            <person name="Sun Q."/>
            <person name="Ohkuma M."/>
        </authorList>
    </citation>
    <scope>NUCLEOTIDE SEQUENCE</scope>
    <source>
        <strain evidence="10">JCM 19596</strain>
    </source>
</reference>
<dbReference type="InterPro" id="IPR004358">
    <property type="entry name" value="Sig_transdc_His_kin-like_C"/>
</dbReference>
<feature type="transmembrane region" description="Helical" evidence="7">
    <location>
        <begin position="180"/>
        <end position="199"/>
    </location>
</feature>
<dbReference type="PROSITE" id="PS50109">
    <property type="entry name" value="HIS_KIN"/>
    <property type="match status" value="1"/>
</dbReference>
<keyword evidence="4" id="KW-0547">Nucleotide-binding</keyword>
<dbReference type="InterPro" id="IPR050980">
    <property type="entry name" value="2C_sensor_his_kinase"/>
</dbReference>
<evidence type="ECO:0000259" key="8">
    <source>
        <dbReference type="PROSITE" id="PS50109"/>
    </source>
</evidence>
<evidence type="ECO:0000256" key="1">
    <source>
        <dbReference type="ARBA" id="ARBA00000085"/>
    </source>
</evidence>
<evidence type="ECO:0000256" key="4">
    <source>
        <dbReference type="ARBA" id="ARBA00022741"/>
    </source>
</evidence>
<dbReference type="Pfam" id="PF16927">
    <property type="entry name" value="HisKA_7TM"/>
    <property type="match status" value="1"/>
</dbReference>
<proteinExistence type="predicted"/>
<dbReference type="AlphaFoldDB" id="A0A830FDC7"/>
<keyword evidence="6" id="KW-0067">ATP-binding</keyword>
<keyword evidence="11" id="KW-1185">Reference proteome</keyword>
<dbReference type="PRINTS" id="PR00344">
    <property type="entry name" value="BCTRLSENSOR"/>
</dbReference>
<dbReference type="InterPro" id="IPR031621">
    <property type="entry name" value="HisKA_7TM"/>
</dbReference>
<dbReference type="InterPro" id="IPR003594">
    <property type="entry name" value="HATPase_dom"/>
</dbReference>
<feature type="transmembrane region" description="Helical" evidence="7">
    <location>
        <begin position="6"/>
        <end position="26"/>
    </location>
</feature>
<feature type="domain" description="Histidine kinase" evidence="8">
    <location>
        <begin position="351"/>
        <end position="550"/>
    </location>
</feature>
<comment type="caution">
    <text evidence="10">The sequence shown here is derived from an EMBL/GenBank/DDBJ whole genome shotgun (WGS) entry which is preliminary data.</text>
</comment>
<keyword evidence="7" id="KW-0812">Transmembrane</keyword>
<dbReference type="RefSeq" id="WP_229774048.1">
    <property type="nucleotide sequence ID" value="NZ_BMPG01000003.1"/>
</dbReference>